<dbReference type="GO" id="GO:0000287">
    <property type="term" value="F:magnesium ion binding"/>
    <property type="evidence" value="ECO:0007669"/>
    <property type="project" value="UniProtKB-UniRule"/>
</dbReference>
<dbReference type="InterPro" id="IPR045864">
    <property type="entry name" value="aa-tRNA-synth_II/BPL/LPL"/>
</dbReference>
<evidence type="ECO:0000256" key="3">
    <source>
        <dbReference type="ARBA" id="ARBA00022598"/>
    </source>
</evidence>
<dbReference type="GO" id="GO:0005524">
    <property type="term" value="F:ATP binding"/>
    <property type="evidence" value="ECO:0007669"/>
    <property type="project" value="UniProtKB-UniRule"/>
</dbReference>
<keyword evidence="3 11" id="KW-0436">Ligase</keyword>
<dbReference type="InterPro" id="IPR009061">
    <property type="entry name" value="DNA-bd_dom_put_sf"/>
</dbReference>
<name>A0A2M6WAX9_9BACT</name>
<comment type="caution">
    <text evidence="14">The sequence shown here is derived from an EMBL/GenBank/DDBJ whole genome shotgun (WGS) entry which is preliminary data.</text>
</comment>
<reference evidence="15" key="1">
    <citation type="submission" date="2017-09" db="EMBL/GenBank/DDBJ databases">
        <title>Depth-based differentiation of microbial function through sediment-hosted aquifers and enrichment of novel symbionts in the deep terrestrial subsurface.</title>
        <authorList>
            <person name="Probst A.J."/>
            <person name="Ladd B."/>
            <person name="Jarett J.K."/>
            <person name="Geller-Mcgrath D.E."/>
            <person name="Sieber C.M.K."/>
            <person name="Emerson J.B."/>
            <person name="Anantharaman K."/>
            <person name="Thomas B.C."/>
            <person name="Malmstrom R."/>
            <person name="Stieglmeier M."/>
            <person name="Klingl A."/>
            <person name="Woyke T."/>
            <person name="Ryan C.M."/>
            <person name="Banfield J.F."/>
        </authorList>
    </citation>
    <scope>NUCLEOTIDE SEQUENCE [LARGE SCALE GENOMIC DNA]</scope>
</reference>
<keyword evidence="6 11" id="KW-0067">ATP-binding</keyword>
<dbReference type="HAMAP" id="MF_00283">
    <property type="entry name" value="Phe_tRNA_synth_beta1"/>
    <property type="match status" value="1"/>
</dbReference>
<dbReference type="PROSITE" id="PS51483">
    <property type="entry name" value="B5"/>
    <property type="match status" value="1"/>
</dbReference>
<evidence type="ECO:0000259" key="13">
    <source>
        <dbReference type="PROSITE" id="PS51483"/>
    </source>
</evidence>
<dbReference type="InterPro" id="IPR036690">
    <property type="entry name" value="Fdx_antiC-bd_sf"/>
</dbReference>
<dbReference type="PROSITE" id="PS51447">
    <property type="entry name" value="FDX_ACB"/>
    <property type="match status" value="1"/>
</dbReference>
<evidence type="ECO:0000256" key="1">
    <source>
        <dbReference type="ARBA" id="ARBA00008653"/>
    </source>
</evidence>
<dbReference type="SUPFAM" id="SSF55681">
    <property type="entry name" value="Class II aaRS and biotin synthetases"/>
    <property type="match status" value="1"/>
</dbReference>
<dbReference type="SMART" id="SM00896">
    <property type="entry name" value="FDX-ACB"/>
    <property type="match status" value="1"/>
</dbReference>
<keyword evidence="5 11" id="KW-0547">Nucleotide-binding</keyword>
<keyword evidence="8 11" id="KW-0648">Protein biosynthesis</keyword>
<dbReference type="InterPro" id="IPR005121">
    <property type="entry name" value="Fdx_antiC-bd"/>
</dbReference>
<keyword evidence="11" id="KW-0963">Cytoplasm</keyword>
<dbReference type="InterPro" id="IPR005147">
    <property type="entry name" value="tRNA_synthase_B5-dom"/>
</dbReference>
<feature type="binding site" evidence="11">
    <location>
        <position position="363"/>
    </location>
    <ligand>
        <name>Mg(2+)</name>
        <dbReference type="ChEBI" id="CHEBI:18420"/>
        <note>shared with alpha subunit</note>
    </ligand>
</feature>
<keyword evidence="7 11" id="KW-0460">Magnesium</keyword>
<evidence type="ECO:0000256" key="11">
    <source>
        <dbReference type="HAMAP-Rule" id="MF_00283"/>
    </source>
</evidence>
<evidence type="ECO:0000256" key="6">
    <source>
        <dbReference type="ARBA" id="ARBA00022840"/>
    </source>
</evidence>
<dbReference type="GO" id="GO:0003723">
    <property type="term" value="F:RNA binding"/>
    <property type="evidence" value="ECO:0007669"/>
    <property type="project" value="InterPro"/>
</dbReference>
<dbReference type="SMART" id="SM00874">
    <property type="entry name" value="B5"/>
    <property type="match status" value="1"/>
</dbReference>
<dbReference type="NCBIfam" id="TIGR00472">
    <property type="entry name" value="pheT_bact"/>
    <property type="match status" value="1"/>
</dbReference>
<dbReference type="EMBL" id="PFBP01000017">
    <property type="protein sequence ID" value="PIT89968.1"/>
    <property type="molecule type" value="Genomic_DNA"/>
</dbReference>
<comment type="subcellular location">
    <subcellularLocation>
        <location evidence="11">Cytoplasm</location>
    </subcellularLocation>
</comment>
<dbReference type="SUPFAM" id="SSF54991">
    <property type="entry name" value="Anticodon-binding domain of PheRS"/>
    <property type="match status" value="1"/>
</dbReference>
<dbReference type="SUPFAM" id="SSF56037">
    <property type="entry name" value="PheT/TilS domain"/>
    <property type="match status" value="1"/>
</dbReference>
<dbReference type="Pfam" id="PF03484">
    <property type="entry name" value="B5"/>
    <property type="match status" value="1"/>
</dbReference>
<dbReference type="InterPro" id="IPR005146">
    <property type="entry name" value="B3/B4_tRNA-bd"/>
</dbReference>
<dbReference type="InterPro" id="IPR004532">
    <property type="entry name" value="Phe-tRNA-ligase_IIc_bsu_bact"/>
</dbReference>
<comment type="cofactor">
    <cofactor evidence="11">
        <name>Mg(2+)</name>
        <dbReference type="ChEBI" id="CHEBI:18420"/>
    </cofactor>
    <text evidence="11">Binds 2 magnesium ions per tetramer.</text>
</comment>
<feature type="binding site" evidence="11">
    <location>
        <position position="369"/>
    </location>
    <ligand>
        <name>Mg(2+)</name>
        <dbReference type="ChEBI" id="CHEBI:18420"/>
        <note>shared with alpha subunit</note>
    </ligand>
</feature>
<dbReference type="Proteomes" id="UP000231464">
    <property type="component" value="Unassembled WGS sequence"/>
</dbReference>
<evidence type="ECO:0000256" key="9">
    <source>
        <dbReference type="ARBA" id="ARBA00023146"/>
    </source>
</evidence>
<dbReference type="InterPro" id="IPR020825">
    <property type="entry name" value="Phe-tRNA_synthase-like_B3/B4"/>
</dbReference>
<evidence type="ECO:0000256" key="5">
    <source>
        <dbReference type="ARBA" id="ARBA00022741"/>
    </source>
</evidence>
<feature type="binding site" evidence="11">
    <location>
        <position position="373"/>
    </location>
    <ligand>
        <name>Mg(2+)</name>
        <dbReference type="ChEBI" id="CHEBI:18420"/>
        <note>shared with alpha subunit</note>
    </ligand>
</feature>
<keyword evidence="4 11" id="KW-0479">Metal-binding</keyword>
<dbReference type="GO" id="GO:0009328">
    <property type="term" value="C:phenylalanine-tRNA ligase complex"/>
    <property type="evidence" value="ECO:0007669"/>
    <property type="project" value="TreeGrafter"/>
</dbReference>
<evidence type="ECO:0000256" key="4">
    <source>
        <dbReference type="ARBA" id="ARBA00022723"/>
    </source>
</evidence>
<comment type="subunit">
    <text evidence="2 11">Tetramer of two alpha and two beta subunits.</text>
</comment>
<comment type="catalytic activity">
    <reaction evidence="10 11">
        <text>tRNA(Phe) + L-phenylalanine + ATP = L-phenylalanyl-tRNA(Phe) + AMP + diphosphate + H(+)</text>
        <dbReference type="Rhea" id="RHEA:19413"/>
        <dbReference type="Rhea" id="RHEA-COMP:9668"/>
        <dbReference type="Rhea" id="RHEA-COMP:9699"/>
        <dbReference type="ChEBI" id="CHEBI:15378"/>
        <dbReference type="ChEBI" id="CHEBI:30616"/>
        <dbReference type="ChEBI" id="CHEBI:33019"/>
        <dbReference type="ChEBI" id="CHEBI:58095"/>
        <dbReference type="ChEBI" id="CHEBI:78442"/>
        <dbReference type="ChEBI" id="CHEBI:78531"/>
        <dbReference type="ChEBI" id="CHEBI:456215"/>
        <dbReference type="EC" id="6.1.1.20"/>
    </reaction>
</comment>
<organism evidence="14 15">
    <name type="scientific">Candidatus Kuenenbacteria bacterium CG10_big_fil_rev_8_21_14_0_10_36_11</name>
    <dbReference type="NCBI Taxonomy" id="1974618"/>
    <lineage>
        <taxon>Bacteria</taxon>
        <taxon>Candidatus Kueneniibacteriota</taxon>
    </lineage>
</organism>
<keyword evidence="9 11" id="KW-0030">Aminoacyl-tRNA synthetase</keyword>
<accession>A0A2M6WAX9</accession>
<dbReference type="PANTHER" id="PTHR10947">
    <property type="entry name" value="PHENYLALANYL-TRNA SYNTHETASE BETA CHAIN AND LEUCINE-RICH REPEAT-CONTAINING PROTEIN 47"/>
    <property type="match status" value="1"/>
</dbReference>
<dbReference type="InterPro" id="IPR041616">
    <property type="entry name" value="PheRS_beta_core"/>
</dbReference>
<evidence type="ECO:0000256" key="8">
    <source>
        <dbReference type="ARBA" id="ARBA00022917"/>
    </source>
</evidence>
<dbReference type="Gene3D" id="3.50.40.10">
    <property type="entry name" value="Phenylalanyl-trna Synthetase, Chain B, domain 3"/>
    <property type="match status" value="1"/>
</dbReference>
<comment type="similarity">
    <text evidence="1 11">Belongs to the phenylalanyl-tRNA synthetase beta subunit family. Type 1 subfamily.</text>
</comment>
<evidence type="ECO:0000256" key="10">
    <source>
        <dbReference type="ARBA" id="ARBA00049255"/>
    </source>
</evidence>
<dbReference type="SUPFAM" id="SSF46955">
    <property type="entry name" value="Putative DNA-binding domain"/>
    <property type="match status" value="2"/>
</dbReference>
<evidence type="ECO:0000313" key="15">
    <source>
        <dbReference type="Proteomes" id="UP000231464"/>
    </source>
</evidence>
<evidence type="ECO:0000256" key="7">
    <source>
        <dbReference type="ARBA" id="ARBA00022842"/>
    </source>
</evidence>
<dbReference type="Pfam" id="PF03483">
    <property type="entry name" value="B3_4"/>
    <property type="match status" value="1"/>
</dbReference>
<dbReference type="EC" id="6.1.1.20" evidence="11"/>
<dbReference type="Gene3D" id="3.30.930.10">
    <property type="entry name" value="Bira Bifunctional Protein, Domain 2"/>
    <property type="match status" value="1"/>
</dbReference>
<dbReference type="GO" id="GO:0006432">
    <property type="term" value="P:phenylalanyl-tRNA aminoacylation"/>
    <property type="evidence" value="ECO:0007669"/>
    <property type="project" value="UniProtKB-UniRule"/>
</dbReference>
<dbReference type="AlphaFoldDB" id="A0A2M6WAX9"/>
<proteinExistence type="inferred from homology"/>
<feature type="domain" description="B5" evidence="13">
    <location>
        <begin position="308"/>
        <end position="385"/>
    </location>
</feature>
<dbReference type="PANTHER" id="PTHR10947:SF0">
    <property type="entry name" value="PHENYLALANINE--TRNA LIGASE BETA SUBUNIT"/>
    <property type="match status" value="1"/>
</dbReference>
<evidence type="ECO:0000259" key="12">
    <source>
        <dbReference type="PROSITE" id="PS51447"/>
    </source>
</evidence>
<feature type="domain" description="FDX-ACB" evidence="12">
    <location>
        <begin position="611"/>
        <end position="700"/>
    </location>
</feature>
<dbReference type="Pfam" id="PF17759">
    <property type="entry name" value="tRNA_synthFbeta"/>
    <property type="match status" value="1"/>
</dbReference>
<evidence type="ECO:0000313" key="14">
    <source>
        <dbReference type="EMBL" id="PIT89968.1"/>
    </source>
</evidence>
<dbReference type="Gene3D" id="3.30.70.380">
    <property type="entry name" value="Ferrodoxin-fold anticodon-binding domain"/>
    <property type="match status" value="1"/>
</dbReference>
<dbReference type="GO" id="GO:0004826">
    <property type="term" value="F:phenylalanine-tRNA ligase activity"/>
    <property type="evidence" value="ECO:0007669"/>
    <property type="project" value="UniProtKB-UniRule"/>
</dbReference>
<feature type="binding site" evidence="11">
    <location>
        <position position="372"/>
    </location>
    <ligand>
        <name>Mg(2+)</name>
        <dbReference type="ChEBI" id="CHEBI:18420"/>
        <note>shared with alpha subunit</note>
    </ligand>
</feature>
<dbReference type="Gene3D" id="3.30.56.10">
    <property type="match status" value="2"/>
</dbReference>
<dbReference type="Pfam" id="PF03147">
    <property type="entry name" value="FDX-ACB"/>
    <property type="match status" value="1"/>
</dbReference>
<gene>
    <name evidence="11 14" type="primary">pheT</name>
    <name evidence="14" type="ORF">COU23_01050</name>
</gene>
<evidence type="ECO:0000256" key="2">
    <source>
        <dbReference type="ARBA" id="ARBA00011209"/>
    </source>
</evidence>
<dbReference type="InterPro" id="IPR045060">
    <property type="entry name" value="Phe-tRNA-ligase_IIc_bsu"/>
</dbReference>
<protein>
    <recommendedName>
        <fullName evidence="11">Phenylalanine--tRNA ligase beta subunit</fullName>
        <ecNumber evidence="11">6.1.1.20</ecNumber>
    </recommendedName>
    <alternativeName>
        <fullName evidence="11">Phenylalanyl-tRNA synthetase beta subunit</fullName>
        <shortName evidence="11">PheRS</shortName>
    </alternativeName>
</protein>
<dbReference type="SMART" id="SM00873">
    <property type="entry name" value="B3_4"/>
    <property type="match status" value="1"/>
</dbReference>
<sequence>MHLSLNWLKQYVNLPKGLSAKKLAHDLTMSTVEVESVENQLDDVIIELDNKSMTHRPDLWNHYGIARELSVIYKTSLHNVILNEAERSEGSRGKKENNLSIKILDKKLCPRYIGCVVRNIKIRPSPIWLQKSLEVVGLHSINNIVDITNYAMLDLGEPMHAFDLAKLGQTAELRGNVSGTTPTIIIRTAKKGEKIKTLDEIERKLDESMLVIADEKKPIALAGIMGGLDSAVDENTTEIILEAANFDAINIRKTTQKLGVRTEASNRFEKNLDPEFAWLGMQKALALIKEILPEAEIGEIVDVNYAKHTDLKIKLTHEFIEKRIGQKIAKEKVKDILEGLEFEVKNSKFIYEITVPSWRATGDIDCPEDIVEEVARIYGYNNLADQPIHLSLTKPVYQKDQELVVKTKEFLALNAGLNEIFNYPWASEIYLKKLGQNDKMIEVANPPSDDNKWLQTSLIPNLIKNLEDNLRYLDEFGIFELSRVYNVDKTEPKMLSGALVVDKNYDAFFETKGIIENLFGNLRITDYALSPYGGSPAGRQITKFLGNYLNNEKCLAVLVGEKQIGWLGELKKDIYSQFNFKNRNICLWEINFDKLVDAAKKMPAVKYIPLPQFPAVVRDLAFELDWKVRWADIFFVILNLIQDPVINEIEFLSEFDLGPKKSVAFRITYQADRTLKDEEVKIWQNKIIKLITEKFKAKLRK</sequence>